<sequence length="313" mass="33310">MSTAPEQVVITDVLLRDGLQNEPAVLPLVDKLRLAYGLLEAGLSSLEIGSFVNPRKVPQLADTDRLVARLRPGESALLHTLVFNERGARRAIGAGARDVRLTVSASDGHSRANAGVPRDEALERLLPAVDVLRAHRVRLEATIATAFVCPFDGETDPRTVVELARRLAGCGIRVLHLADTIGAASPWHIRRTVTAVRDALPELPLGLHLHNTYGMASANVWEALRLGVRRFDAALGGIGGCPFAPGAAGNLGTDDLVNLCHHAGIATGVDVRRLTALREELRVLLGHRLDSALSAVPTAPVALRTVVAPADVR</sequence>
<dbReference type="Proteomes" id="UP000198280">
    <property type="component" value="Unassembled WGS sequence"/>
</dbReference>
<dbReference type="InterPro" id="IPR043594">
    <property type="entry name" value="HMGL"/>
</dbReference>
<dbReference type="PROSITE" id="PS00815">
    <property type="entry name" value="AIPM_HOMOCIT_SYNTH_1"/>
    <property type="match status" value="1"/>
</dbReference>
<dbReference type="Pfam" id="PF00682">
    <property type="entry name" value="HMGL-like"/>
    <property type="match status" value="1"/>
</dbReference>
<dbReference type="SUPFAM" id="SSF51569">
    <property type="entry name" value="Aldolase"/>
    <property type="match status" value="1"/>
</dbReference>
<dbReference type="GO" id="GO:0046872">
    <property type="term" value="F:metal ion binding"/>
    <property type="evidence" value="ECO:0007669"/>
    <property type="project" value="UniProtKB-KW"/>
</dbReference>
<dbReference type="GO" id="GO:0046951">
    <property type="term" value="P:ketone body biosynthetic process"/>
    <property type="evidence" value="ECO:0007669"/>
    <property type="project" value="TreeGrafter"/>
</dbReference>
<dbReference type="CDD" id="cd07938">
    <property type="entry name" value="DRE_TIM_HMGL"/>
    <property type="match status" value="1"/>
</dbReference>
<accession>A0A239MYN5</accession>
<comment type="similarity">
    <text evidence="5">Belongs to the alpha-IPM synthase/homocitrate synthase family.</text>
</comment>
<comment type="similarity">
    <text evidence="1">Belongs to the HMG-CoA lyase family.</text>
</comment>
<dbReference type="PANTHER" id="PTHR42738">
    <property type="entry name" value="HYDROXYMETHYLGLUTARYL-COA LYASE"/>
    <property type="match status" value="1"/>
</dbReference>
<evidence type="ECO:0000256" key="1">
    <source>
        <dbReference type="ARBA" id="ARBA00009405"/>
    </source>
</evidence>
<organism evidence="7 8">
    <name type="scientific">Actinacidiphila glaucinigra</name>
    <dbReference type="NCBI Taxonomy" id="235986"/>
    <lineage>
        <taxon>Bacteria</taxon>
        <taxon>Bacillati</taxon>
        <taxon>Actinomycetota</taxon>
        <taxon>Actinomycetes</taxon>
        <taxon>Kitasatosporales</taxon>
        <taxon>Streptomycetaceae</taxon>
        <taxon>Actinacidiphila</taxon>
    </lineage>
</organism>
<evidence type="ECO:0000256" key="3">
    <source>
        <dbReference type="ARBA" id="ARBA00022723"/>
    </source>
</evidence>
<evidence type="ECO:0000256" key="2">
    <source>
        <dbReference type="ARBA" id="ARBA00022679"/>
    </source>
</evidence>
<keyword evidence="8" id="KW-1185">Reference proteome</keyword>
<dbReference type="NCBIfam" id="NF004283">
    <property type="entry name" value="PRK05692.1"/>
    <property type="match status" value="1"/>
</dbReference>
<dbReference type="OrthoDB" id="9784013at2"/>
<name>A0A239MYN5_9ACTN</name>
<dbReference type="PANTHER" id="PTHR42738:SF7">
    <property type="entry name" value="HYDROXYMETHYLGLUTARYL-COA LYASE"/>
    <property type="match status" value="1"/>
</dbReference>
<dbReference type="GO" id="GO:0004419">
    <property type="term" value="F:hydroxymethylglutaryl-CoA lyase activity"/>
    <property type="evidence" value="ECO:0007669"/>
    <property type="project" value="TreeGrafter"/>
</dbReference>
<evidence type="ECO:0000259" key="6">
    <source>
        <dbReference type="PROSITE" id="PS50991"/>
    </source>
</evidence>
<keyword evidence="3" id="KW-0479">Metal-binding</keyword>
<feature type="domain" description="Pyruvate carboxyltransferase" evidence="6">
    <location>
        <begin position="8"/>
        <end position="275"/>
    </location>
</feature>
<dbReference type="AlphaFoldDB" id="A0A239MYN5"/>
<dbReference type="PROSITE" id="PS50991">
    <property type="entry name" value="PYR_CT"/>
    <property type="match status" value="1"/>
</dbReference>
<keyword evidence="2 5" id="KW-0808">Transferase</keyword>
<gene>
    <name evidence="7" type="ORF">SAMN05216252_12945</name>
</gene>
<dbReference type="GO" id="GO:0046912">
    <property type="term" value="F:acyltransferase activity, acyl groups converted into alkyl on transfer"/>
    <property type="evidence" value="ECO:0007669"/>
    <property type="project" value="InterPro"/>
</dbReference>
<dbReference type="InterPro" id="IPR000891">
    <property type="entry name" value="PYR_CT"/>
</dbReference>
<proteinExistence type="inferred from homology"/>
<protein>
    <submittedName>
        <fullName evidence="7">Hydroxymethylglutaryl-CoA lyase</fullName>
    </submittedName>
</protein>
<dbReference type="InterPro" id="IPR002034">
    <property type="entry name" value="AIPM/Hcit_synth_CS"/>
</dbReference>
<dbReference type="InterPro" id="IPR013785">
    <property type="entry name" value="Aldolase_TIM"/>
</dbReference>
<evidence type="ECO:0000256" key="4">
    <source>
        <dbReference type="ARBA" id="ARBA00023239"/>
    </source>
</evidence>
<dbReference type="RefSeq" id="WP_089228177.1">
    <property type="nucleotide sequence ID" value="NZ_FZOF01000029.1"/>
</dbReference>
<dbReference type="GO" id="GO:0006552">
    <property type="term" value="P:L-leucine catabolic process"/>
    <property type="evidence" value="ECO:0007669"/>
    <property type="project" value="TreeGrafter"/>
</dbReference>
<evidence type="ECO:0000256" key="5">
    <source>
        <dbReference type="RuleBase" id="RU003523"/>
    </source>
</evidence>
<evidence type="ECO:0000313" key="8">
    <source>
        <dbReference type="Proteomes" id="UP000198280"/>
    </source>
</evidence>
<reference evidence="7 8" key="1">
    <citation type="submission" date="2017-06" db="EMBL/GenBank/DDBJ databases">
        <authorList>
            <person name="Kim H.J."/>
            <person name="Triplett B.A."/>
        </authorList>
    </citation>
    <scope>NUCLEOTIDE SEQUENCE [LARGE SCALE GENOMIC DNA]</scope>
    <source>
        <strain evidence="7 8">CGMCC 4.1858</strain>
    </source>
</reference>
<evidence type="ECO:0000313" key="7">
    <source>
        <dbReference type="EMBL" id="SNT47826.1"/>
    </source>
</evidence>
<keyword evidence="4 7" id="KW-0456">Lyase</keyword>
<dbReference type="EMBL" id="FZOF01000029">
    <property type="protein sequence ID" value="SNT47826.1"/>
    <property type="molecule type" value="Genomic_DNA"/>
</dbReference>
<dbReference type="Gene3D" id="3.20.20.70">
    <property type="entry name" value="Aldolase class I"/>
    <property type="match status" value="1"/>
</dbReference>